<dbReference type="GO" id="GO:0005737">
    <property type="term" value="C:cytoplasm"/>
    <property type="evidence" value="ECO:0007669"/>
    <property type="project" value="TreeGrafter"/>
</dbReference>
<dbReference type="SUPFAM" id="SSF69572">
    <property type="entry name" value="Activating enzymes of the ubiquitin-like proteins"/>
    <property type="match status" value="1"/>
</dbReference>
<evidence type="ECO:0000256" key="6">
    <source>
        <dbReference type="ARBA" id="ARBA00022786"/>
    </source>
</evidence>
<keyword evidence="5 11" id="KW-0547">Nucleotide-binding</keyword>
<evidence type="ECO:0000256" key="9">
    <source>
        <dbReference type="ARBA" id="ARBA00024626"/>
    </source>
</evidence>
<dbReference type="EMBL" id="BNCO01000080">
    <property type="protein sequence ID" value="GIL65989.1"/>
    <property type="molecule type" value="Genomic_DNA"/>
</dbReference>
<reference evidence="13" key="1">
    <citation type="journal article" date="2021" name="Proc. Natl. Acad. Sci. U.S.A.">
        <title>Three genomes in the algal genus Volvox reveal the fate of a haploid sex-determining region after a transition to homothallism.</title>
        <authorList>
            <person name="Yamamoto K."/>
            <person name="Hamaji T."/>
            <person name="Kawai-Toyooka H."/>
            <person name="Matsuzaki R."/>
            <person name="Takahashi F."/>
            <person name="Nishimura Y."/>
            <person name="Kawachi M."/>
            <person name="Noguchi H."/>
            <person name="Minakuchi Y."/>
            <person name="Umen J.G."/>
            <person name="Toyoda A."/>
            <person name="Nozaki H."/>
        </authorList>
    </citation>
    <scope>NUCLEOTIDE SEQUENCE</scope>
    <source>
        <strain evidence="13">NIES-3780</strain>
    </source>
</reference>
<dbReference type="InterPro" id="IPR000594">
    <property type="entry name" value="ThiF_NAD_FAD-bd"/>
</dbReference>
<keyword evidence="4 11" id="KW-0436">Ligase</keyword>
<feature type="active site" description="Glycyl thioester intermediate" evidence="10">
    <location>
        <position position="213"/>
    </location>
</feature>
<dbReference type="Pfam" id="PF08825">
    <property type="entry name" value="E2_bind"/>
    <property type="match status" value="1"/>
</dbReference>
<evidence type="ECO:0000256" key="7">
    <source>
        <dbReference type="ARBA" id="ARBA00022840"/>
    </source>
</evidence>
<dbReference type="Gene3D" id="1.10.10.520">
    <property type="entry name" value="Ubiquitin activating enzymes (Uba3). Chain: B, domain 2"/>
    <property type="match status" value="1"/>
</dbReference>
<dbReference type="InterPro" id="IPR035985">
    <property type="entry name" value="Ubiquitin-activating_enz"/>
</dbReference>
<evidence type="ECO:0000256" key="10">
    <source>
        <dbReference type="PROSITE-ProRule" id="PRU10132"/>
    </source>
</evidence>
<evidence type="ECO:0000313" key="13">
    <source>
        <dbReference type="EMBL" id="GIL65989.1"/>
    </source>
</evidence>
<dbReference type="GO" id="GO:0005634">
    <property type="term" value="C:nucleus"/>
    <property type="evidence" value="ECO:0007669"/>
    <property type="project" value="TreeGrafter"/>
</dbReference>
<evidence type="ECO:0000259" key="12">
    <source>
        <dbReference type="SMART" id="SM01181"/>
    </source>
</evidence>
<dbReference type="Proteomes" id="UP000747399">
    <property type="component" value="Unassembled WGS sequence"/>
</dbReference>
<dbReference type="PANTHER" id="PTHR10953:SF6">
    <property type="entry name" value="NEDD8-ACTIVATING ENZYME E1 CATALYTIC SUBUNIT"/>
    <property type="match status" value="1"/>
</dbReference>
<comment type="pathway">
    <text evidence="1 11">Protein modification; protein neddylation.</text>
</comment>
<dbReference type="Gene3D" id="3.40.50.720">
    <property type="entry name" value="NAD(P)-binding Rossmann-like Domain"/>
    <property type="match status" value="1"/>
</dbReference>
<evidence type="ECO:0000256" key="4">
    <source>
        <dbReference type="ARBA" id="ARBA00022598"/>
    </source>
</evidence>
<feature type="domain" description="E2 binding" evidence="12">
    <location>
        <begin position="346"/>
        <end position="430"/>
    </location>
</feature>
<dbReference type="InterPro" id="IPR014929">
    <property type="entry name" value="E2-binding"/>
</dbReference>
<dbReference type="InterPro" id="IPR023318">
    <property type="entry name" value="Ub_act_enz_dom_a_sf"/>
</dbReference>
<dbReference type="PROSITE" id="PS00865">
    <property type="entry name" value="UBIQUITIN_ACTIVAT_2"/>
    <property type="match status" value="1"/>
</dbReference>
<organism evidence="13 14">
    <name type="scientific">Volvox africanus</name>
    <dbReference type="NCBI Taxonomy" id="51714"/>
    <lineage>
        <taxon>Eukaryota</taxon>
        <taxon>Viridiplantae</taxon>
        <taxon>Chlorophyta</taxon>
        <taxon>core chlorophytes</taxon>
        <taxon>Chlorophyceae</taxon>
        <taxon>CS clade</taxon>
        <taxon>Chlamydomonadales</taxon>
        <taxon>Volvocaceae</taxon>
        <taxon>Volvox</taxon>
    </lineage>
</organism>
<keyword evidence="14" id="KW-1185">Reference proteome</keyword>
<proteinExistence type="inferred from homology"/>
<evidence type="ECO:0000256" key="11">
    <source>
        <dbReference type="RuleBase" id="RU368009"/>
    </source>
</evidence>
<dbReference type="GO" id="GO:0005524">
    <property type="term" value="F:ATP binding"/>
    <property type="evidence" value="ECO:0007669"/>
    <property type="project" value="UniProtKB-UniRule"/>
</dbReference>
<keyword evidence="7 11" id="KW-0067">ATP-binding</keyword>
<comment type="caution">
    <text evidence="13">The sequence shown here is derived from an EMBL/GenBank/DDBJ whole genome shotgun (WGS) entry which is preliminary data.</text>
</comment>
<evidence type="ECO:0000256" key="5">
    <source>
        <dbReference type="ARBA" id="ARBA00022741"/>
    </source>
</evidence>
<dbReference type="FunFam" id="1.10.10.520:FF:000001">
    <property type="entry name" value="NEDD8-activating enzyme E1 catalytic subunit"/>
    <property type="match status" value="1"/>
</dbReference>
<dbReference type="AlphaFoldDB" id="A0A8J4BPQ4"/>
<evidence type="ECO:0000256" key="3">
    <source>
        <dbReference type="ARBA" id="ARBA00015203"/>
    </source>
</evidence>
<name>A0A8J4BPQ4_9CHLO</name>
<dbReference type="InterPro" id="IPR033127">
    <property type="entry name" value="UBQ-activ_enz_E1_Cys_AS"/>
</dbReference>
<dbReference type="SMART" id="SM01181">
    <property type="entry name" value="E2_bind"/>
    <property type="match status" value="1"/>
</dbReference>
<keyword evidence="6 11" id="KW-0833">Ubl conjugation pathway</keyword>
<dbReference type="InterPro" id="IPR045886">
    <property type="entry name" value="ThiF/MoeB/HesA"/>
</dbReference>
<dbReference type="InterPro" id="IPR030468">
    <property type="entry name" value="Uba3_N"/>
</dbReference>
<evidence type="ECO:0000256" key="8">
    <source>
        <dbReference type="ARBA" id="ARBA00023624"/>
    </source>
</evidence>
<evidence type="ECO:0000256" key="2">
    <source>
        <dbReference type="ARBA" id="ARBA00006310"/>
    </source>
</evidence>
<dbReference type="PANTHER" id="PTHR10953">
    <property type="entry name" value="UBIQUITIN-ACTIVATING ENZYME E1"/>
    <property type="match status" value="1"/>
</dbReference>
<dbReference type="CDD" id="cd01488">
    <property type="entry name" value="Uba3_RUB"/>
    <property type="match status" value="1"/>
</dbReference>
<dbReference type="Pfam" id="PF00899">
    <property type="entry name" value="ThiF"/>
    <property type="match status" value="1"/>
</dbReference>
<comment type="similarity">
    <text evidence="2 11">Belongs to the ubiquitin-activating E1 family. UBA3 subfamily.</text>
</comment>
<dbReference type="EC" id="6.2.1.64" evidence="8 11"/>
<gene>
    <name evidence="13" type="ORF">Vafri_19633</name>
</gene>
<sequence length="435" mass="48169">MEDIQMDDEERWRDLDLLLTRPGQLVGPGFEPCPELRAFLQSPDCRVLCVGAGGLGCEILKDLALSGVVHIDVIDMDTIDVSNLNRQFLFRMKDVGQPKATVAAERINARVPGVQVIPHFSRIEDQPAEWYRSFAIIILGLDSLEARRYMNSVVCGFLEYDENGQPDLATVKPMVDGGTEGFKGHARVILPGHTPCFECTLWLFPPQTKFPLCTLAETPRSPAHCIEYAHLILWGQVRTGEEFDTDNEEHMKWVYERAAERAKQYGIHGVTFQLTQGVVKNIIPAIASTNAIISAQCVLEALKTLTCFSTGLDNYMMYVGSTGLYTHTAKYEKDPSCPVCSAGVPMEVDPDSTLQQFIDQLRSDAALGKHLSAPSVSYGAINLFAHGVFEAETAPNLTRRMADLVPDDGAVLTVNDKRLRGPMRVRARYSSSMKA</sequence>
<protein>
    <recommendedName>
        <fullName evidence="3 11">NEDD8-activating enzyme E1 catalytic subunit</fullName>
        <ecNumber evidence="8 11">6.2.1.64</ecNumber>
    </recommendedName>
</protein>
<evidence type="ECO:0000313" key="14">
    <source>
        <dbReference type="Proteomes" id="UP000747399"/>
    </source>
</evidence>
<evidence type="ECO:0000256" key="1">
    <source>
        <dbReference type="ARBA" id="ARBA00005032"/>
    </source>
</evidence>
<accession>A0A8J4BPQ4</accession>
<dbReference type="Gene3D" id="3.10.290.20">
    <property type="entry name" value="Ubiquitin-like 2 activating enzyme e1b. Chain: B, domain 3"/>
    <property type="match status" value="1"/>
</dbReference>
<dbReference type="UniPathway" id="UPA00885"/>
<comment type="catalytic activity">
    <reaction evidence="9 11">
        <text>ATP + [NEDD8 protein] + [E1 NEDD8-activating enzyme]-L-cysteine = AMP + diphosphate + [E1 NEDD8-activating enzyme]-S-[NEDD8 protein]-yl-L-cysteine.</text>
        <dbReference type="EC" id="6.2.1.64"/>
    </reaction>
</comment>
<dbReference type="GO" id="GO:0019781">
    <property type="term" value="F:NEDD8 activating enzyme activity"/>
    <property type="evidence" value="ECO:0007669"/>
    <property type="project" value="UniProtKB-UniRule"/>
</dbReference>
<dbReference type="GO" id="GO:0045116">
    <property type="term" value="P:protein neddylation"/>
    <property type="evidence" value="ECO:0007669"/>
    <property type="project" value="UniProtKB-UniRule"/>
</dbReference>
<comment type="function">
    <text evidence="11">Catalytic subunit of the dimeric E1 enzyme, which activates NEDD8.</text>
</comment>